<protein>
    <submittedName>
        <fullName evidence="2">Uncharacterized protein</fullName>
    </submittedName>
</protein>
<keyword evidence="3" id="KW-1185">Reference proteome</keyword>
<name>K0S8E5_THAOC</name>
<evidence type="ECO:0000256" key="1">
    <source>
        <dbReference type="SAM" id="MobiDB-lite"/>
    </source>
</evidence>
<comment type="caution">
    <text evidence="2">The sequence shown here is derived from an EMBL/GenBank/DDBJ whole genome shotgun (WGS) entry which is preliminary data.</text>
</comment>
<sequence>MDSFGILMPLKVEQTTQAESASGPDGDDNGPDQSRRHMIASAISRCSCRVAGGRRKSPSFAYSPVDYLPHDVLRPDEPTDFRERYLLNATPHERSEDNGIILRNAKNNAIPVASARWIPLISSCSLNNFGC</sequence>
<proteinExistence type="predicted"/>
<dbReference type="AlphaFoldDB" id="K0S8E5"/>
<organism evidence="2 3">
    <name type="scientific">Thalassiosira oceanica</name>
    <name type="common">Marine diatom</name>
    <dbReference type="NCBI Taxonomy" id="159749"/>
    <lineage>
        <taxon>Eukaryota</taxon>
        <taxon>Sar</taxon>
        <taxon>Stramenopiles</taxon>
        <taxon>Ochrophyta</taxon>
        <taxon>Bacillariophyta</taxon>
        <taxon>Coscinodiscophyceae</taxon>
        <taxon>Thalassiosirophycidae</taxon>
        <taxon>Thalassiosirales</taxon>
        <taxon>Thalassiosiraceae</taxon>
        <taxon>Thalassiosira</taxon>
    </lineage>
</organism>
<evidence type="ECO:0000313" key="3">
    <source>
        <dbReference type="Proteomes" id="UP000266841"/>
    </source>
</evidence>
<dbReference type="Proteomes" id="UP000266841">
    <property type="component" value="Unassembled WGS sequence"/>
</dbReference>
<gene>
    <name evidence="2" type="ORF">THAOC_22854</name>
</gene>
<dbReference type="EMBL" id="AGNL01029359">
    <property type="protein sequence ID" value="EJK57136.1"/>
    <property type="molecule type" value="Genomic_DNA"/>
</dbReference>
<reference evidence="2 3" key="1">
    <citation type="journal article" date="2012" name="Genome Biol.">
        <title>Genome and low-iron response of an oceanic diatom adapted to chronic iron limitation.</title>
        <authorList>
            <person name="Lommer M."/>
            <person name="Specht M."/>
            <person name="Roy A.S."/>
            <person name="Kraemer L."/>
            <person name="Andreson R."/>
            <person name="Gutowska M.A."/>
            <person name="Wolf J."/>
            <person name="Bergner S.V."/>
            <person name="Schilhabel M.B."/>
            <person name="Klostermeier U.C."/>
            <person name="Beiko R.G."/>
            <person name="Rosenstiel P."/>
            <person name="Hippler M."/>
            <person name="Laroche J."/>
        </authorList>
    </citation>
    <scope>NUCLEOTIDE SEQUENCE [LARGE SCALE GENOMIC DNA]</scope>
    <source>
        <strain evidence="2 3">CCMP1005</strain>
    </source>
</reference>
<accession>K0S8E5</accession>
<feature type="region of interest" description="Disordered" evidence="1">
    <location>
        <begin position="1"/>
        <end position="36"/>
    </location>
</feature>
<evidence type="ECO:0000313" key="2">
    <source>
        <dbReference type="EMBL" id="EJK57136.1"/>
    </source>
</evidence>